<dbReference type="Gene3D" id="3.40.50.720">
    <property type="entry name" value="NAD(P)-binding Rossmann-like Domain"/>
    <property type="match status" value="1"/>
</dbReference>
<dbReference type="PANTHER" id="PTHR42748">
    <property type="entry name" value="NITROGEN METABOLITE REPRESSION PROTEIN NMRA FAMILY MEMBER"/>
    <property type="match status" value="1"/>
</dbReference>
<protein>
    <submittedName>
        <fullName evidence="4">NAD(P)-binding protein</fullName>
    </submittedName>
</protein>
<proteinExistence type="inferred from homology"/>
<organism evidence="4 5">
    <name type="scientific">Rhizodiscina lignyota</name>
    <dbReference type="NCBI Taxonomy" id="1504668"/>
    <lineage>
        <taxon>Eukaryota</taxon>
        <taxon>Fungi</taxon>
        <taxon>Dikarya</taxon>
        <taxon>Ascomycota</taxon>
        <taxon>Pezizomycotina</taxon>
        <taxon>Dothideomycetes</taxon>
        <taxon>Pleosporomycetidae</taxon>
        <taxon>Aulographales</taxon>
        <taxon>Rhizodiscinaceae</taxon>
        <taxon>Rhizodiscina</taxon>
    </lineage>
</organism>
<evidence type="ECO:0000313" key="4">
    <source>
        <dbReference type="EMBL" id="KAF2098376.1"/>
    </source>
</evidence>
<accession>A0A9P4IAP3</accession>
<dbReference type="InterPro" id="IPR036291">
    <property type="entry name" value="NAD(P)-bd_dom_sf"/>
</dbReference>
<dbReference type="EMBL" id="ML978127">
    <property type="protein sequence ID" value="KAF2098376.1"/>
    <property type="molecule type" value="Genomic_DNA"/>
</dbReference>
<keyword evidence="5" id="KW-1185">Reference proteome</keyword>
<evidence type="ECO:0000256" key="2">
    <source>
        <dbReference type="ARBA" id="ARBA00022857"/>
    </source>
</evidence>
<evidence type="ECO:0000313" key="5">
    <source>
        <dbReference type="Proteomes" id="UP000799772"/>
    </source>
</evidence>
<dbReference type="Proteomes" id="UP000799772">
    <property type="component" value="Unassembled WGS sequence"/>
</dbReference>
<dbReference type="InterPro" id="IPR008030">
    <property type="entry name" value="NmrA-like"/>
</dbReference>
<dbReference type="PANTHER" id="PTHR42748:SF7">
    <property type="entry name" value="NMRA LIKE REDOX SENSOR 1-RELATED"/>
    <property type="match status" value="1"/>
</dbReference>
<reference evidence="4" key="1">
    <citation type="journal article" date="2020" name="Stud. Mycol.">
        <title>101 Dothideomycetes genomes: a test case for predicting lifestyles and emergence of pathogens.</title>
        <authorList>
            <person name="Haridas S."/>
            <person name="Albert R."/>
            <person name="Binder M."/>
            <person name="Bloem J."/>
            <person name="Labutti K."/>
            <person name="Salamov A."/>
            <person name="Andreopoulos B."/>
            <person name="Baker S."/>
            <person name="Barry K."/>
            <person name="Bills G."/>
            <person name="Bluhm B."/>
            <person name="Cannon C."/>
            <person name="Castanera R."/>
            <person name="Culley D."/>
            <person name="Daum C."/>
            <person name="Ezra D."/>
            <person name="Gonzalez J."/>
            <person name="Henrissat B."/>
            <person name="Kuo A."/>
            <person name="Liang C."/>
            <person name="Lipzen A."/>
            <person name="Lutzoni F."/>
            <person name="Magnuson J."/>
            <person name="Mondo S."/>
            <person name="Nolan M."/>
            <person name="Ohm R."/>
            <person name="Pangilinan J."/>
            <person name="Park H.-J."/>
            <person name="Ramirez L."/>
            <person name="Alfaro M."/>
            <person name="Sun H."/>
            <person name="Tritt A."/>
            <person name="Yoshinaga Y."/>
            <person name="Zwiers L.-H."/>
            <person name="Turgeon B."/>
            <person name="Goodwin S."/>
            <person name="Spatafora J."/>
            <person name="Crous P."/>
            <person name="Grigoriev I."/>
        </authorList>
    </citation>
    <scope>NUCLEOTIDE SEQUENCE</scope>
    <source>
        <strain evidence="4">CBS 133067</strain>
    </source>
</reference>
<dbReference type="SUPFAM" id="SSF51735">
    <property type="entry name" value="NAD(P)-binding Rossmann-fold domains"/>
    <property type="match status" value="1"/>
</dbReference>
<evidence type="ECO:0000259" key="3">
    <source>
        <dbReference type="Pfam" id="PF05368"/>
    </source>
</evidence>
<sequence length="306" mass="33952">MPSFLINLATGAQGGAVARLLRQHGHGVNAMVRDRNSPAALALADIEVKLYEGRFDDEAAVISALEGCSGVFWNLPPDPKALQGGWLNMTNNIVRAARTVQSVNTIVFATSFHVGRYPEWAERLGILEAYYRSKFESEKAVLESGLPHVTILRPAWLTNNYLAPFFPRCYPDMPSHTLATAYKPQTRMPHIAPEDVAKFAVAAFLHPAKFSGKVIELGHENMTIEEVARTISKTAGVDVKVHYRTEEEIKDATGKVLLQMFELLANEEGLEIEDGSLDQYGIELTPFSKYLEGKEEKQALRKALKL</sequence>
<gene>
    <name evidence="4" type="ORF">NA57DRAFT_57533</name>
</gene>
<evidence type="ECO:0000256" key="1">
    <source>
        <dbReference type="ARBA" id="ARBA00006328"/>
    </source>
</evidence>
<dbReference type="Pfam" id="PF05368">
    <property type="entry name" value="NmrA"/>
    <property type="match status" value="1"/>
</dbReference>
<keyword evidence="2" id="KW-0521">NADP</keyword>
<comment type="similarity">
    <text evidence="1">Belongs to the NmrA-type oxidoreductase family.</text>
</comment>
<dbReference type="OrthoDB" id="419598at2759"/>
<comment type="caution">
    <text evidence="4">The sequence shown here is derived from an EMBL/GenBank/DDBJ whole genome shotgun (WGS) entry which is preliminary data.</text>
</comment>
<dbReference type="AlphaFoldDB" id="A0A9P4IAP3"/>
<name>A0A9P4IAP3_9PEZI</name>
<feature type="domain" description="NmrA-like" evidence="3">
    <location>
        <begin position="9"/>
        <end position="274"/>
    </location>
</feature>
<dbReference type="InterPro" id="IPR051164">
    <property type="entry name" value="NmrA-like_oxidored"/>
</dbReference>